<keyword evidence="2" id="KW-0378">Hydrolase</keyword>
<dbReference type="SUPFAM" id="SSF109604">
    <property type="entry name" value="HD-domain/PDEase-like"/>
    <property type="match status" value="2"/>
</dbReference>
<feature type="domain" description="HD-GYP" evidence="1">
    <location>
        <begin position="2"/>
        <end position="190"/>
    </location>
</feature>
<dbReference type="RefSeq" id="WP_066669747.1">
    <property type="nucleotide sequence ID" value="NZ_LYVF01000177.1"/>
</dbReference>
<dbReference type="GO" id="GO:0016787">
    <property type="term" value="F:hydrolase activity"/>
    <property type="evidence" value="ECO:0007669"/>
    <property type="project" value="UniProtKB-KW"/>
</dbReference>
<dbReference type="Proteomes" id="UP000078532">
    <property type="component" value="Unassembled WGS sequence"/>
</dbReference>
<dbReference type="InterPro" id="IPR006674">
    <property type="entry name" value="HD_domain"/>
</dbReference>
<dbReference type="STRING" id="1838280.A6M21_00705"/>
<dbReference type="InterPro" id="IPR003607">
    <property type="entry name" value="HD/PDEase_dom"/>
</dbReference>
<proteinExistence type="predicted"/>
<dbReference type="PANTHER" id="PTHR43155">
    <property type="entry name" value="CYCLIC DI-GMP PHOSPHODIESTERASE PA4108-RELATED"/>
    <property type="match status" value="1"/>
</dbReference>
<accession>A0A1B7LCH7</accession>
<dbReference type="PANTHER" id="PTHR43155:SF1">
    <property type="entry name" value="3'3'-CGAMP-SPECIFIC PHOSPHODIESTERASE 1"/>
    <property type="match status" value="1"/>
</dbReference>
<dbReference type="EMBL" id="LYVF01000177">
    <property type="protein sequence ID" value="OAT80429.1"/>
    <property type="molecule type" value="Genomic_DNA"/>
</dbReference>
<dbReference type="PROSITE" id="PS51832">
    <property type="entry name" value="HD_GYP"/>
    <property type="match status" value="2"/>
</dbReference>
<comment type="caution">
    <text evidence="2">The sequence shown here is derived from an EMBL/GenBank/DDBJ whole genome shotgun (WGS) entry which is preliminary data.</text>
</comment>
<dbReference type="Gene3D" id="1.10.3210.10">
    <property type="entry name" value="Hypothetical protein af1432"/>
    <property type="match status" value="2"/>
</dbReference>
<dbReference type="Pfam" id="PF13487">
    <property type="entry name" value="HD_5"/>
    <property type="match status" value="1"/>
</dbReference>
<dbReference type="OrthoDB" id="9798833at2"/>
<dbReference type="InterPro" id="IPR037522">
    <property type="entry name" value="HD_GYP_dom"/>
</dbReference>
<evidence type="ECO:0000259" key="1">
    <source>
        <dbReference type="PROSITE" id="PS51832"/>
    </source>
</evidence>
<gene>
    <name evidence="2" type="ORF">A6M21_00705</name>
</gene>
<organism evidence="2 3">
    <name type="scientific">Desulfotomaculum copahuensis</name>
    <dbReference type="NCBI Taxonomy" id="1838280"/>
    <lineage>
        <taxon>Bacteria</taxon>
        <taxon>Bacillati</taxon>
        <taxon>Bacillota</taxon>
        <taxon>Clostridia</taxon>
        <taxon>Eubacteriales</taxon>
        <taxon>Desulfotomaculaceae</taxon>
        <taxon>Desulfotomaculum</taxon>
    </lineage>
</organism>
<evidence type="ECO:0000313" key="2">
    <source>
        <dbReference type="EMBL" id="OAT80429.1"/>
    </source>
</evidence>
<dbReference type="CDD" id="cd00077">
    <property type="entry name" value="HDc"/>
    <property type="match status" value="2"/>
</dbReference>
<name>A0A1B7LCH7_9FIRM</name>
<sequence length="416" mass="45945">MITLDPTRMLLNLSTCLDFTRRGMGRHHRRVALTALRLGRAAGMGGRELNELYAAAIIHDAGAVTWPEKAALEEFEVADPWTHCRRGYEFASGVEALGAVAEIILCHHDRWADPNPSGRCREGIPLAARIIHLADRVNVLVNDDQFILDQREGILARIKENAGRVFDPDLVAVFMDVARPESFWLDLVTACLDDELLAQAGGGKTAVDESGLLPLARLFSRVVDAKSPFTCRHSAGVAAVAVFLAGRLGFDARERLLVETAGLLHDLGKLSVPEQILEKPGPLTNEEFNVIKQHTYYTYRLLAPGFPGLPVAEWAAYHHEKLNGRGYPFHLNAEMLCRGARLMAVADIFTALKEDRPYRPGLSWPEIERIIFNQVVTGGLDREAAEALSGGRRELTEIWAELACRLDGTPHAGRQV</sequence>
<evidence type="ECO:0000313" key="3">
    <source>
        <dbReference type="Proteomes" id="UP000078532"/>
    </source>
</evidence>
<keyword evidence="3" id="KW-1185">Reference proteome</keyword>
<dbReference type="Pfam" id="PF01966">
    <property type="entry name" value="HD"/>
    <property type="match status" value="1"/>
</dbReference>
<feature type="domain" description="HD-GYP" evidence="1">
    <location>
        <begin position="208"/>
        <end position="404"/>
    </location>
</feature>
<protein>
    <submittedName>
        <fullName evidence="2">Phosphohydrolase</fullName>
    </submittedName>
</protein>
<dbReference type="AlphaFoldDB" id="A0A1B7LCH7"/>
<reference evidence="2 3" key="1">
    <citation type="submission" date="2016-04" db="EMBL/GenBank/DDBJ databases">
        <authorList>
            <person name="Evans L.H."/>
            <person name="Alamgir A."/>
            <person name="Owens N."/>
            <person name="Weber N.D."/>
            <person name="Virtaneva K."/>
            <person name="Barbian K."/>
            <person name="Babar A."/>
            <person name="Rosenke K."/>
        </authorList>
    </citation>
    <scope>NUCLEOTIDE SEQUENCE [LARGE SCALE GENOMIC DNA]</scope>
    <source>
        <strain evidence="2 3">LMa1</strain>
    </source>
</reference>
<dbReference type="SMART" id="SM00471">
    <property type="entry name" value="HDc"/>
    <property type="match status" value="2"/>
</dbReference>